<evidence type="ECO:0000313" key="13">
    <source>
        <dbReference type="EMBL" id="KPH65438.1"/>
    </source>
</evidence>
<dbReference type="InterPro" id="IPR036942">
    <property type="entry name" value="Beta-barrel_TonB_sf"/>
</dbReference>
<keyword evidence="7 8" id="KW-0998">Cell outer membrane</keyword>
<dbReference type="OrthoDB" id="8727862at2"/>
<protein>
    <submittedName>
        <fullName evidence="13">TonB-dependent receptor</fullName>
    </submittedName>
</protein>
<dbReference type="Gene3D" id="2.40.170.20">
    <property type="entry name" value="TonB-dependent receptor, beta-barrel domain"/>
    <property type="match status" value="1"/>
</dbReference>
<evidence type="ECO:0000259" key="11">
    <source>
        <dbReference type="Pfam" id="PF00593"/>
    </source>
</evidence>
<dbReference type="SUPFAM" id="SSF56935">
    <property type="entry name" value="Porins"/>
    <property type="match status" value="1"/>
</dbReference>
<feature type="domain" description="TonB-dependent receptor plug" evidence="12">
    <location>
        <begin position="65"/>
        <end position="159"/>
    </location>
</feature>
<feature type="signal peptide" evidence="10">
    <location>
        <begin position="1"/>
        <end position="34"/>
    </location>
</feature>
<evidence type="ECO:0000256" key="9">
    <source>
        <dbReference type="RuleBase" id="RU003357"/>
    </source>
</evidence>
<keyword evidence="6 8" id="KW-0472">Membrane</keyword>
<keyword evidence="14" id="KW-1185">Reference proteome</keyword>
<evidence type="ECO:0000256" key="10">
    <source>
        <dbReference type="SAM" id="SignalP"/>
    </source>
</evidence>
<keyword evidence="4 8" id="KW-0812">Transmembrane</keyword>
<keyword evidence="10" id="KW-0732">Signal</keyword>
<dbReference type="GO" id="GO:0009279">
    <property type="term" value="C:cell outer membrane"/>
    <property type="evidence" value="ECO:0007669"/>
    <property type="project" value="UniProtKB-SubCell"/>
</dbReference>
<evidence type="ECO:0000259" key="12">
    <source>
        <dbReference type="Pfam" id="PF07715"/>
    </source>
</evidence>
<name>A0A0N0M1N9_9GAMM</name>
<dbReference type="Pfam" id="PF00593">
    <property type="entry name" value="TonB_dep_Rec_b-barrel"/>
    <property type="match status" value="1"/>
</dbReference>
<sequence>MSIKNRRQPTLNKSLTAKAVAAIICGYASFGAFAADQAQTASDDIETIEVRGIAASKKQDINNKRFSTGVMDSITAEDIGKLPDVTITDTLQRIPGVQIRRSAGEGSTINVRGMPQVTSLLNGEQFLSAGSITQLQPDFTDIPAALLSGIDVLKSPQADTLAGGISGTLDLKTRRPFDLDQGSTLSLTGEATRGSLSKQTDPKFVAFAGYNNDIFGIIVTAAYDESTLANYRNGTILNSSEVRGETRIDLTTDRDFNGDGDFNDSFYSQRFYGVMDRETERDRLGLNTTIQYQIADSLTFTGDLFYTKMDDADRKQGVMVDSARGDIWAYSDNFIPRLDNGKGGQIYTVNDTNLKVRRVSAYSESLTNDRESTNASFLFEYQGDGPLSGEFKYIHGSAERSHTENVAHGFLTSGAQHGLLKNHGDGITPVNPNGYGPDEVDVSFSRSGEYLTLGFDEGFGNDINQYNLVSTYSENNFEEEATLDVARIDGHYAFETDHLQKVDFGLRASKRDVERETYILVAPFTTGDITADVMWKDSGASLGDTNGDGENSVAGGDLTIGKTNFFSDMPAGWVNQVNGLGPGGSGHSFYLIDPKVMDDPMAFQNAIYPGNKRLANPSRTYQVKEQTQTAYFKANFAGELGDLSYTANIGAQYIKTELDMLQNQLGSARPCSLCTASEKIGEKWLSRDYSDFLPSMNFNLNLTEEVILRAGYGKTMTTLDIGKLAGGISVGRTRAGDVLAAELGVSPDLLVAVQGRQNGNPDLEPWRATNYNLSAEWYFNDSGLLSISAFLMDMESFIQSGIVMQGLPDIDGVVRREVPVSTEINGKGGNIKGIEVVYQQAFDFLPAPFDGLGTSVNFTYAPSDSANVDVYGESLPIQDNSEKSANAVLWYEKGPLQLRLAANYRSDRLDSLSSPMGEGVMPFWTDSTLYFDMYAGYEFAEDMSIYTSVSNLTEEKEDIYAQWSDHVITQNIFERRITFGIRTRF</sequence>
<dbReference type="EMBL" id="LHPH01000001">
    <property type="protein sequence ID" value="KPH65438.1"/>
    <property type="molecule type" value="Genomic_DNA"/>
</dbReference>
<dbReference type="Gene3D" id="2.170.130.10">
    <property type="entry name" value="TonB-dependent receptor, plug domain"/>
    <property type="match status" value="1"/>
</dbReference>
<comment type="caution">
    <text evidence="13">The sequence shown here is derived from an EMBL/GenBank/DDBJ whole genome shotgun (WGS) entry which is preliminary data.</text>
</comment>
<feature type="domain" description="TonB-dependent receptor-like beta-barrel" evidence="11">
    <location>
        <begin position="449"/>
        <end position="952"/>
    </location>
</feature>
<dbReference type="STRING" id="187330.AMS58_05950"/>
<keyword evidence="13" id="KW-0675">Receptor</keyword>
<dbReference type="InterPro" id="IPR010104">
    <property type="entry name" value="TonB_rcpt_bac"/>
</dbReference>
<evidence type="ECO:0000256" key="3">
    <source>
        <dbReference type="ARBA" id="ARBA00022452"/>
    </source>
</evidence>
<proteinExistence type="inferred from homology"/>
<comment type="similarity">
    <text evidence="8 9">Belongs to the TonB-dependent receptor family.</text>
</comment>
<dbReference type="InterPro" id="IPR000531">
    <property type="entry name" value="Beta-barrel_TonB"/>
</dbReference>
<dbReference type="PATRIC" id="fig|187330.3.peg.86"/>
<dbReference type="RefSeq" id="WP_054452292.1">
    <property type="nucleotide sequence ID" value="NZ_LHPH01000001.1"/>
</dbReference>
<dbReference type="PANTHER" id="PTHR40980:SF3">
    <property type="entry name" value="TONB-DEPENDENT RECEPTOR-LIKE BETA-BARREL DOMAIN-CONTAINING PROTEIN"/>
    <property type="match status" value="1"/>
</dbReference>
<keyword evidence="2 8" id="KW-0813">Transport</keyword>
<evidence type="ECO:0000256" key="7">
    <source>
        <dbReference type="ARBA" id="ARBA00023237"/>
    </source>
</evidence>
<dbReference type="PANTHER" id="PTHR40980">
    <property type="entry name" value="PLUG DOMAIN-CONTAINING PROTEIN"/>
    <property type="match status" value="1"/>
</dbReference>
<keyword evidence="5 9" id="KW-0798">TonB box</keyword>
<dbReference type="InterPro" id="IPR037066">
    <property type="entry name" value="Plug_dom_sf"/>
</dbReference>
<evidence type="ECO:0000256" key="6">
    <source>
        <dbReference type="ARBA" id="ARBA00023136"/>
    </source>
</evidence>
<evidence type="ECO:0000256" key="2">
    <source>
        <dbReference type="ARBA" id="ARBA00022448"/>
    </source>
</evidence>
<dbReference type="NCBIfam" id="TIGR01782">
    <property type="entry name" value="TonB-Xanth-Caul"/>
    <property type="match status" value="1"/>
</dbReference>
<dbReference type="Pfam" id="PF07715">
    <property type="entry name" value="Plug"/>
    <property type="match status" value="1"/>
</dbReference>
<evidence type="ECO:0000256" key="1">
    <source>
        <dbReference type="ARBA" id="ARBA00004571"/>
    </source>
</evidence>
<dbReference type="AlphaFoldDB" id="A0A0N0M1N9"/>
<gene>
    <name evidence="13" type="ORF">ADS77_00415</name>
</gene>
<dbReference type="PROSITE" id="PS52016">
    <property type="entry name" value="TONB_DEPENDENT_REC_3"/>
    <property type="match status" value="1"/>
</dbReference>
<dbReference type="InterPro" id="IPR012910">
    <property type="entry name" value="Plug_dom"/>
</dbReference>
<comment type="subcellular location">
    <subcellularLocation>
        <location evidence="1 8">Cell outer membrane</location>
        <topology evidence="1 8">Multi-pass membrane protein</topology>
    </subcellularLocation>
</comment>
<evidence type="ECO:0000256" key="4">
    <source>
        <dbReference type="ARBA" id="ARBA00022692"/>
    </source>
</evidence>
<reference evidence="13 14" key="1">
    <citation type="submission" date="2015-08" db="EMBL/GenBank/DDBJ databases">
        <title>Draft Genome Sequence of Pseudoalteromonas porphyrae UCD-SED14.</title>
        <authorList>
            <person name="Coil D.A."/>
            <person name="Jospin G."/>
            <person name="Lee R.D."/>
            <person name="Eisen J.A."/>
        </authorList>
    </citation>
    <scope>NUCLEOTIDE SEQUENCE [LARGE SCALE GENOMIC DNA]</scope>
    <source>
        <strain evidence="13 14">UCD-SED14</strain>
    </source>
</reference>
<organism evidence="13 14">
    <name type="scientific">Pseudoalteromonas porphyrae</name>
    <dbReference type="NCBI Taxonomy" id="187330"/>
    <lineage>
        <taxon>Bacteria</taxon>
        <taxon>Pseudomonadati</taxon>
        <taxon>Pseudomonadota</taxon>
        <taxon>Gammaproteobacteria</taxon>
        <taxon>Alteromonadales</taxon>
        <taxon>Pseudoalteromonadaceae</taxon>
        <taxon>Pseudoalteromonas</taxon>
    </lineage>
</organism>
<evidence type="ECO:0000313" key="14">
    <source>
        <dbReference type="Proteomes" id="UP000037848"/>
    </source>
</evidence>
<keyword evidence="3 8" id="KW-1134">Transmembrane beta strand</keyword>
<evidence type="ECO:0000256" key="8">
    <source>
        <dbReference type="PROSITE-ProRule" id="PRU01360"/>
    </source>
</evidence>
<evidence type="ECO:0000256" key="5">
    <source>
        <dbReference type="ARBA" id="ARBA00023077"/>
    </source>
</evidence>
<dbReference type="InterPro" id="IPR039426">
    <property type="entry name" value="TonB-dep_rcpt-like"/>
</dbReference>
<accession>A0A0N0M1N9</accession>
<feature type="chain" id="PRO_5005855300" evidence="10">
    <location>
        <begin position="35"/>
        <end position="985"/>
    </location>
</feature>
<dbReference type="Proteomes" id="UP000037848">
    <property type="component" value="Unassembled WGS sequence"/>
</dbReference>